<dbReference type="InterPro" id="IPR050300">
    <property type="entry name" value="GDXG_lipolytic_enzyme"/>
</dbReference>
<dbReference type="InterPro" id="IPR029058">
    <property type="entry name" value="AB_hydrolase_fold"/>
</dbReference>
<keyword evidence="1" id="KW-0378">Hydrolase</keyword>
<name>A0AA85KEH8_TRIRE</name>
<dbReference type="AlphaFoldDB" id="A0AA85KEH8"/>
<dbReference type="Gene3D" id="3.40.50.1820">
    <property type="entry name" value="alpha/beta hydrolase"/>
    <property type="match status" value="1"/>
</dbReference>
<dbReference type="PANTHER" id="PTHR48081:SF33">
    <property type="entry name" value="KYNURENINE FORMAMIDASE"/>
    <property type="match status" value="1"/>
</dbReference>
<evidence type="ECO:0000259" key="2">
    <source>
        <dbReference type="Pfam" id="PF07859"/>
    </source>
</evidence>
<dbReference type="Pfam" id="PF07859">
    <property type="entry name" value="Abhydrolase_3"/>
    <property type="match status" value="1"/>
</dbReference>
<evidence type="ECO:0000256" key="1">
    <source>
        <dbReference type="ARBA" id="ARBA00022801"/>
    </source>
</evidence>
<dbReference type="Proteomes" id="UP000050795">
    <property type="component" value="Unassembled WGS sequence"/>
</dbReference>
<dbReference type="WBParaSite" id="TREG1_88170.1">
    <property type="protein sequence ID" value="TREG1_88170.1"/>
    <property type="gene ID" value="TREG1_88170"/>
</dbReference>
<protein>
    <submittedName>
        <fullName evidence="4 5">Abhydrolase_3 domain-containing protein</fullName>
    </submittedName>
</protein>
<dbReference type="InterPro" id="IPR013094">
    <property type="entry name" value="AB_hydrolase_3"/>
</dbReference>
<reference evidence="3" key="1">
    <citation type="submission" date="2022-06" db="EMBL/GenBank/DDBJ databases">
        <authorList>
            <person name="Berger JAMES D."/>
            <person name="Berger JAMES D."/>
        </authorList>
    </citation>
    <scope>NUCLEOTIDE SEQUENCE [LARGE SCALE GENOMIC DNA]</scope>
</reference>
<dbReference type="GO" id="GO:0004061">
    <property type="term" value="F:arylformamidase activity"/>
    <property type="evidence" value="ECO:0007669"/>
    <property type="project" value="TreeGrafter"/>
</dbReference>
<evidence type="ECO:0000313" key="3">
    <source>
        <dbReference type="Proteomes" id="UP000050795"/>
    </source>
</evidence>
<dbReference type="PANTHER" id="PTHR48081">
    <property type="entry name" value="AB HYDROLASE SUPERFAMILY PROTEIN C4A8.06C"/>
    <property type="match status" value="1"/>
</dbReference>
<reference evidence="4 5" key="2">
    <citation type="submission" date="2023-11" db="UniProtKB">
        <authorList>
            <consortium name="WormBaseParasite"/>
        </authorList>
    </citation>
    <scope>IDENTIFICATION</scope>
</reference>
<dbReference type="WBParaSite" id="TREG1_88190.1">
    <property type="protein sequence ID" value="TREG1_88190.1"/>
    <property type="gene ID" value="TREG1_88190"/>
</dbReference>
<accession>A0AA85KEH8</accession>
<feature type="domain" description="Alpha/beta hydrolase fold-3" evidence="2">
    <location>
        <begin position="97"/>
        <end position="233"/>
    </location>
</feature>
<proteinExistence type="predicted"/>
<keyword evidence="3" id="KW-1185">Reference proteome</keyword>
<evidence type="ECO:0000313" key="5">
    <source>
        <dbReference type="WBParaSite" id="TREG1_88190.1"/>
    </source>
</evidence>
<dbReference type="SUPFAM" id="SSF53474">
    <property type="entry name" value="alpha/beta-Hydrolases"/>
    <property type="match status" value="1"/>
</dbReference>
<organism evidence="3 4">
    <name type="scientific">Trichobilharzia regenti</name>
    <name type="common">Nasal bird schistosome</name>
    <dbReference type="NCBI Taxonomy" id="157069"/>
    <lineage>
        <taxon>Eukaryota</taxon>
        <taxon>Metazoa</taxon>
        <taxon>Spiralia</taxon>
        <taxon>Lophotrochozoa</taxon>
        <taxon>Platyhelminthes</taxon>
        <taxon>Trematoda</taxon>
        <taxon>Digenea</taxon>
        <taxon>Strigeidida</taxon>
        <taxon>Schistosomatoidea</taxon>
        <taxon>Schistosomatidae</taxon>
        <taxon>Trichobilharzia</taxon>
    </lineage>
</organism>
<sequence>MESQFLPEIDPELDYQYNTTNWLIKTREPGCFGDSAIKHLMSILLKQSELSRSLFSDRGVFRVPFSDDIVLEEDGFGEYSFDWFPPANPSVSPANIVVYIHGGYWKAIGWRECSHWALPIANADCIFVSLAYKLAPKEKLELMPQCLCLGMQKVINLTQKMFSQQDVTKLNITLVGHSAGAHLVLEMIHHAQKQVAANENWLTCLRNLVLISGVYDLRPIIRTNVNKALKLKSVEEAWCVSPIRHFMQDDVSMLLQKPLHWLVAWTEYESPAMQKQSKVLTEMLDEASKRNKQFTYESFCIENEDHFTIILGLHNGSNSSCMLEKILQLINNTCN</sequence>
<evidence type="ECO:0000313" key="4">
    <source>
        <dbReference type="WBParaSite" id="TREG1_88170.1"/>
    </source>
</evidence>